<feature type="compositionally biased region" description="Low complexity" evidence="1">
    <location>
        <begin position="442"/>
        <end position="462"/>
    </location>
</feature>
<dbReference type="RefSeq" id="WP_138153246.1">
    <property type="nucleotide sequence ID" value="NZ_VANU01000005.1"/>
</dbReference>
<feature type="compositionally biased region" description="Basic and acidic residues" evidence="1">
    <location>
        <begin position="406"/>
        <end position="419"/>
    </location>
</feature>
<feature type="compositionally biased region" description="Low complexity" evidence="1">
    <location>
        <begin position="61"/>
        <end position="80"/>
    </location>
</feature>
<feature type="region of interest" description="Disordered" evidence="1">
    <location>
        <begin position="316"/>
        <end position="336"/>
    </location>
</feature>
<feature type="region of interest" description="Disordered" evidence="1">
    <location>
        <begin position="487"/>
        <end position="510"/>
    </location>
</feature>
<feature type="region of interest" description="Disordered" evidence="1">
    <location>
        <begin position="793"/>
        <end position="820"/>
    </location>
</feature>
<gene>
    <name evidence="2" type="ORF">FDK22_12160</name>
</gene>
<feature type="compositionally biased region" description="Basic and acidic residues" evidence="1">
    <location>
        <begin position="180"/>
        <end position="226"/>
    </location>
</feature>
<feature type="compositionally biased region" description="Basic and acidic residues" evidence="1">
    <location>
        <begin position="42"/>
        <end position="60"/>
    </location>
</feature>
<name>A0A5R8XYZ1_9BACT</name>
<feature type="compositionally biased region" description="Polar residues" evidence="1">
    <location>
        <begin position="88"/>
        <end position="98"/>
    </location>
</feature>
<feature type="compositionally biased region" description="Basic and acidic residues" evidence="1">
    <location>
        <begin position="100"/>
        <end position="128"/>
    </location>
</feature>
<keyword evidence="3" id="KW-1185">Reference proteome</keyword>
<organism evidence="2 3">
    <name type="scientific">Arcobacter arenosus</name>
    <dbReference type="NCBI Taxonomy" id="2576037"/>
    <lineage>
        <taxon>Bacteria</taxon>
        <taxon>Pseudomonadati</taxon>
        <taxon>Campylobacterota</taxon>
        <taxon>Epsilonproteobacteria</taxon>
        <taxon>Campylobacterales</taxon>
        <taxon>Arcobacteraceae</taxon>
        <taxon>Arcobacter</taxon>
    </lineage>
</organism>
<dbReference type="Proteomes" id="UP000308901">
    <property type="component" value="Unassembled WGS sequence"/>
</dbReference>
<feature type="region of interest" description="Disordered" evidence="1">
    <location>
        <begin position="1"/>
        <end position="146"/>
    </location>
</feature>
<evidence type="ECO:0000313" key="3">
    <source>
        <dbReference type="Proteomes" id="UP000308901"/>
    </source>
</evidence>
<proteinExistence type="predicted"/>
<evidence type="ECO:0008006" key="4">
    <source>
        <dbReference type="Google" id="ProtNLM"/>
    </source>
</evidence>
<protein>
    <recommendedName>
        <fullName evidence="4">Flagellar hook-length control protein FliK</fullName>
    </recommendedName>
</protein>
<dbReference type="OrthoDB" id="5349375at2"/>
<feature type="compositionally biased region" description="Low complexity" evidence="1">
    <location>
        <begin position="11"/>
        <end position="24"/>
    </location>
</feature>
<sequence>MTKEIDFLSLSKTDTNSSSGTKSNGTEKKEGLSLFDSLLASSKEETQTKDTNVSDEKSKQNTDLSKQTTTTDTNNKNKQVQTKDEDLNNTQENKVSQNKSSEKEDSKKEVNNLPKDSKEQNLEPKTKDISSNNSLLDRMVLEANQKTKSKNLYTAETKENIVEKVDSKEQTASFEETIEKEQKKLKTSDKTNIETSKENEKVSTKEVVLEEKDEQTKNKTTKDNKPDSSLLDKLITKAKEEISSKTLENIDEPKTEKQNTSSTLKDEIVVEKQNNSSSITDEIVGKQNLSSSTPEVETEKTSSLLDKLVNEAKKEIKTNNKNVEENSSKTVGTTQTQVEINFDELEKTDSKIEEKDTKTKLETENKVKTTKNVQLEDESLSDTKKVEKDITLTKKENIETVVSKEDTKVNNSNKEEIKAEINNAKVVNKVSEETDSSVEKNTTQQSTTASQSTSQTSSGTTQNKLSDLEKEALNTKDETVNLKKDDIAKLNESSNKEENVKVESSKQESKSLMDRLFDNAKAQTISAKNPNLQESDFTKQGTLNKNNNDIATNIYLSSQKNSIYNQMLSNKTEGVKTVKDGTSIEDVKKGADILNLNLEDASVEIDESSTKAEPQSNNKANLDSKISLLDKLAFNKNLNVEELLKRAAENLESQKIASNSITNSSSSNSSISSTNETQTVNLNVNPNLAMTIQNRIIGAQQQMSSMMSDVARNMYENYKPPVTAFRLNLFPAQLGHIAILMKTDRENAISISMSLSQSSTHDAFVENQSMLRDALNRNFNNPQTTISLDFNMQNESSNNQSSNEQNSNNENTPQSHSSDEVIESIIQNKDATEDLNYM</sequence>
<accession>A0A5R8XYZ1</accession>
<feature type="region of interest" description="Disordered" evidence="1">
    <location>
        <begin position="180"/>
        <end position="304"/>
    </location>
</feature>
<comment type="caution">
    <text evidence="2">The sequence shown here is derived from an EMBL/GenBank/DDBJ whole genome shotgun (WGS) entry which is preliminary data.</text>
</comment>
<feature type="region of interest" description="Disordered" evidence="1">
    <location>
        <begin position="406"/>
        <end position="465"/>
    </location>
</feature>
<feature type="compositionally biased region" description="Basic and acidic residues" evidence="1">
    <location>
        <begin position="234"/>
        <end position="243"/>
    </location>
</feature>
<dbReference type="AlphaFoldDB" id="A0A5R8XYZ1"/>
<evidence type="ECO:0000313" key="2">
    <source>
        <dbReference type="EMBL" id="TLP36992.1"/>
    </source>
</evidence>
<evidence type="ECO:0000256" key="1">
    <source>
        <dbReference type="SAM" id="MobiDB-lite"/>
    </source>
</evidence>
<feature type="compositionally biased region" description="Basic and acidic residues" evidence="1">
    <location>
        <begin position="316"/>
        <end position="327"/>
    </location>
</feature>
<feature type="compositionally biased region" description="Low complexity" evidence="1">
    <location>
        <begin position="793"/>
        <end position="811"/>
    </location>
</feature>
<dbReference type="EMBL" id="VANU01000005">
    <property type="protein sequence ID" value="TLP36992.1"/>
    <property type="molecule type" value="Genomic_DNA"/>
</dbReference>
<reference evidence="2 3" key="1">
    <citation type="submission" date="2019-05" db="EMBL/GenBank/DDBJ databases">
        <title>Arcobacter sp. nov., isolated from sea sediment.</title>
        <authorList>
            <person name="Kim W."/>
        </authorList>
    </citation>
    <scope>NUCLEOTIDE SEQUENCE [LARGE SCALE GENOMIC DNA]</scope>
    <source>
        <strain evidence="2 3">CAU 1517</strain>
    </source>
</reference>